<feature type="compositionally biased region" description="Basic and acidic residues" evidence="1">
    <location>
        <begin position="109"/>
        <end position="119"/>
    </location>
</feature>
<dbReference type="EMBL" id="HE580268">
    <property type="protein sequence ID" value="CCD23054.1"/>
    <property type="molecule type" value="Genomic_DNA"/>
</dbReference>
<dbReference type="PANTHER" id="PTHR43908:SF3">
    <property type="entry name" value="AT29763P-RELATED"/>
    <property type="match status" value="1"/>
</dbReference>
<dbReference type="STRING" id="1071378.G0W5J3"/>
<dbReference type="GeneID" id="11498093"/>
<feature type="region of interest" description="Disordered" evidence="1">
    <location>
        <begin position="107"/>
        <end position="200"/>
    </location>
</feature>
<dbReference type="GO" id="GO:0071218">
    <property type="term" value="P:cellular response to misfolded protein"/>
    <property type="evidence" value="ECO:0007669"/>
    <property type="project" value="TreeGrafter"/>
</dbReference>
<dbReference type="GO" id="GO:0030544">
    <property type="term" value="F:Hsp70 protein binding"/>
    <property type="evidence" value="ECO:0007669"/>
    <property type="project" value="TreeGrafter"/>
</dbReference>
<dbReference type="PANTHER" id="PTHR43908">
    <property type="entry name" value="AT29763P-RELATED"/>
    <property type="match status" value="1"/>
</dbReference>
<accession>G0W5J3</accession>
<feature type="compositionally biased region" description="Polar residues" evidence="1">
    <location>
        <begin position="274"/>
        <end position="284"/>
    </location>
</feature>
<dbReference type="InterPro" id="IPR018253">
    <property type="entry name" value="DnaJ_domain_CS"/>
</dbReference>
<name>G0W5J3_NAUDC</name>
<dbReference type="PRINTS" id="PR00625">
    <property type="entry name" value="JDOMAIN"/>
</dbReference>
<dbReference type="PROSITE" id="PS00636">
    <property type="entry name" value="DNAJ_1"/>
    <property type="match status" value="1"/>
</dbReference>
<dbReference type="InterPro" id="IPR051100">
    <property type="entry name" value="DnaJ_subfamily_B/C"/>
</dbReference>
<dbReference type="HOGENOM" id="CLU_490950_0_0_1"/>
<feature type="region of interest" description="Disordered" evidence="1">
    <location>
        <begin position="239"/>
        <end position="350"/>
    </location>
</feature>
<sequence>MNLPENMEDIDIKLDETTYYSILGLHPQATDNEIRKSYMKFARKLHPDKSKSDTCAELFKLVVHAHSILTDKELKLEYDRELIRKGLNNYSPKSNIGELLINNKTGNTNDHKDHYDHQVPKFTRKSKPYEQQPYGFEGKYNNTKSTTNGGKKTARKKSEEKSFKKFNVKSYQQSKYTDTNKDRPYEDKHHRTLNTDTDQRHFPYHYKYHHAHTQDNDYRNTQLDENDEIKHRASSIPSYLQADDSLSPDELSFQRNNYTGNKNSSGNSDDDSNVRPTSEQSNDTAARISEDLEDHTIPTNLTSNEGYNTKRDDLDDDQDRPGRQQKMHKTNSTSNVPKSPFFPTKESRHYARTRFMNANDRRRSISPFKNPSTKTSLFDLNDHWDTLKRVIDMFNEENKREDEAYNIKTLSIDDEDTGYNTSSMNDSTSVNFNTSNDTGVHDKFNYSTNPSKRRKTESNTYNNASDDTSFDMAFFEHNLNSILIQDDNENHEDIMTNLHSIKIPQLRISDNSNSILSRREIEKYIDNGNRMKQFFLRVLVARQSTVPNASCLLDRRAFQEYMEQQNIQLNVINKLAELEYSLCLGLQRYHDSLQ</sequence>
<evidence type="ECO:0000259" key="2">
    <source>
        <dbReference type="PROSITE" id="PS50076"/>
    </source>
</evidence>
<evidence type="ECO:0000256" key="1">
    <source>
        <dbReference type="SAM" id="MobiDB-lite"/>
    </source>
</evidence>
<dbReference type="AlphaFoldDB" id="G0W5J3"/>
<feature type="compositionally biased region" description="Polar residues" evidence="1">
    <location>
        <begin position="297"/>
        <end position="307"/>
    </location>
</feature>
<dbReference type="Gene3D" id="1.10.287.110">
    <property type="entry name" value="DnaJ domain"/>
    <property type="match status" value="1"/>
</dbReference>
<dbReference type="PROSITE" id="PS50076">
    <property type="entry name" value="DNAJ_2"/>
    <property type="match status" value="1"/>
</dbReference>
<evidence type="ECO:0000313" key="4">
    <source>
        <dbReference type="Proteomes" id="UP000000689"/>
    </source>
</evidence>
<dbReference type="SUPFAM" id="SSF46565">
    <property type="entry name" value="Chaperone J-domain"/>
    <property type="match status" value="1"/>
</dbReference>
<dbReference type="RefSeq" id="XP_003668297.1">
    <property type="nucleotide sequence ID" value="XM_003668249.1"/>
</dbReference>
<feature type="region of interest" description="Disordered" evidence="1">
    <location>
        <begin position="444"/>
        <end position="463"/>
    </location>
</feature>
<feature type="compositionally biased region" description="Basic and acidic residues" evidence="1">
    <location>
        <begin position="178"/>
        <end position="189"/>
    </location>
</feature>
<dbReference type="Proteomes" id="UP000000689">
    <property type="component" value="Chromosome 2"/>
</dbReference>
<dbReference type="eggNOG" id="KOG0714">
    <property type="taxonomic scope" value="Eukaryota"/>
</dbReference>
<protein>
    <recommendedName>
        <fullName evidence="2">J domain-containing protein</fullName>
    </recommendedName>
</protein>
<proteinExistence type="predicted"/>
<dbReference type="GO" id="GO:0005789">
    <property type="term" value="C:endoplasmic reticulum membrane"/>
    <property type="evidence" value="ECO:0007669"/>
    <property type="project" value="TreeGrafter"/>
</dbReference>
<dbReference type="CDD" id="cd06257">
    <property type="entry name" value="DnaJ"/>
    <property type="match status" value="1"/>
</dbReference>
<evidence type="ECO:0000313" key="3">
    <source>
        <dbReference type="EMBL" id="CCD23054.1"/>
    </source>
</evidence>
<dbReference type="InterPro" id="IPR001623">
    <property type="entry name" value="DnaJ_domain"/>
</dbReference>
<reference evidence="3 4" key="1">
    <citation type="journal article" date="2011" name="Proc. Natl. Acad. Sci. U.S.A.">
        <title>Evolutionary erosion of yeast sex chromosomes by mating-type switching accidents.</title>
        <authorList>
            <person name="Gordon J.L."/>
            <person name="Armisen D."/>
            <person name="Proux-Wera E."/>
            <person name="Oheigeartaigh S.S."/>
            <person name="Byrne K.P."/>
            <person name="Wolfe K.H."/>
        </authorList>
    </citation>
    <scope>NUCLEOTIDE SEQUENCE [LARGE SCALE GENOMIC DNA]</scope>
    <source>
        <strain evidence="4">ATCC 10597 / BCRC 20456 / CBS 421 / NBRC 0211 / NRRL Y-12639</strain>
    </source>
</reference>
<gene>
    <name evidence="3" type="primary">NDAI0B00200</name>
    <name evidence="3" type="ordered locus">NDAI_0B00200</name>
</gene>
<feature type="domain" description="J" evidence="2">
    <location>
        <begin position="18"/>
        <end position="82"/>
    </location>
</feature>
<dbReference type="SMART" id="SM00271">
    <property type="entry name" value="DnaJ"/>
    <property type="match status" value="1"/>
</dbReference>
<dbReference type="InterPro" id="IPR036869">
    <property type="entry name" value="J_dom_sf"/>
</dbReference>
<dbReference type="KEGG" id="ndi:NDAI_0B00200"/>
<feature type="compositionally biased region" description="Low complexity" evidence="1">
    <location>
        <begin position="138"/>
        <end position="151"/>
    </location>
</feature>
<keyword evidence="4" id="KW-1185">Reference proteome</keyword>
<dbReference type="OrthoDB" id="10250354at2759"/>
<organism evidence="3 4">
    <name type="scientific">Naumovozyma dairenensis (strain ATCC 10597 / BCRC 20456 / CBS 421 / NBRC 0211 / NRRL Y-12639)</name>
    <name type="common">Saccharomyces dairenensis</name>
    <dbReference type="NCBI Taxonomy" id="1071378"/>
    <lineage>
        <taxon>Eukaryota</taxon>
        <taxon>Fungi</taxon>
        <taxon>Dikarya</taxon>
        <taxon>Ascomycota</taxon>
        <taxon>Saccharomycotina</taxon>
        <taxon>Saccharomycetes</taxon>
        <taxon>Saccharomycetales</taxon>
        <taxon>Saccharomycetaceae</taxon>
        <taxon>Naumovozyma</taxon>
    </lineage>
</organism>
<dbReference type="OMA" id="ENHEDIM"/>
<dbReference type="Pfam" id="PF00226">
    <property type="entry name" value="DnaJ"/>
    <property type="match status" value="1"/>
</dbReference>